<proteinExistence type="predicted"/>
<feature type="domain" description="ABC transporter" evidence="1">
    <location>
        <begin position="48"/>
        <end position="218"/>
    </location>
</feature>
<dbReference type="SUPFAM" id="SSF52540">
    <property type="entry name" value="P-loop containing nucleoside triphosphate hydrolases"/>
    <property type="match status" value="1"/>
</dbReference>
<dbReference type="GO" id="GO:0016887">
    <property type="term" value="F:ATP hydrolysis activity"/>
    <property type="evidence" value="ECO:0007669"/>
    <property type="project" value="InterPro"/>
</dbReference>
<dbReference type="Proteomes" id="UP000471190">
    <property type="component" value="Unassembled WGS sequence"/>
</dbReference>
<dbReference type="EMBL" id="JACHBF010000004">
    <property type="protein sequence ID" value="MBB6491294.1"/>
    <property type="molecule type" value="Genomic_DNA"/>
</dbReference>
<keyword evidence="5" id="KW-1185">Reference proteome</keyword>
<reference evidence="2 5" key="2">
    <citation type="submission" date="2020-08" db="EMBL/GenBank/DDBJ databases">
        <title>Genomic Encyclopedia of Type Strains, Phase IV (KMG-V): Genome sequencing to study the core and pangenomes of soil and plant-associated prokaryotes.</title>
        <authorList>
            <person name="Whitman W."/>
        </authorList>
    </citation>
    <scope>NUCLEOTIDE SEQUENCE [LARGE SCALE GENOMIC DNA]</scope>
    <source>
        <strain evidence="2 5">SEMIA 4059</strain>
    </source>
</reference>
<sequence length="519" mass="59250">MQSSLPILVENLQFGERDALHEFIKQDKQGSSILDNAFVDPPRIKMEELRSGARTFIVGPKGSGKTTLMLHLRRQQPEQYSAAVLFKSHIRKEDRDALDKMIDVIIVEDQKTFRSEADYKTVWEWYILKNVFRLIPPEAILSGADVYKDITMLLEANNHKFNTIYDKMHIERVKGAIKLSVDVGALKSELAAEIEARRSAEGKMQLLELVRLIISSLRLITLRSGKAARLYFDELEFFMSEDGDGDRDRRLVRDLLFSAYNMNNHFSDAKLDITVYASLRSEILGSIKLTTQELGKIIDAFGVNLNWYNENVEHHPVLTIFENKMRLSEIEVTGEESDDPLSVYLPDFVGQKDIRRYLLDAGLHRPRGVLLRLKAAAELAFGKRSIGAPDFISSEASFGEAMLEEFTEEISASFDEPSKAAILAMFRGKHYAFTVDDLERRLRDIAVKDKAAKNLLKNVGINDLVRLLFRVGMIGNQFDIIESEHQKVRDLWGFRGATDPIFDQRFVLHHSVRKVLVTI</sequence>
<reference evidence="3 4" key="1">
    <citation type="submission" date="2020-02" db="EMBL/GenBank/DDBJ databases">
        <title>Draft genome sequence of Rhizobium tropici.</title>
        <authorList>
            <person name="Khayi S."/>
            <person name="Jemo M."/>
        </authorList>
    </citation>
    <scope>NUCLEOTIDE SEQUENCE [LARGE SCALE GENOMIC DNA]</scope>
    <source>
        <strain evidence="3 4">A12</strain>
    </source>
</reference>
<dbReference type="AlphaFoldDB" id="A0A6P1C905"/>
<dbReference type="GO" id="GO:0005524">
    <property type="term" value="F:ATP binding"/>
    <property type="evidence" value="ECO:0007669"/>
    <property type="project" value="UniProtKB-KW"/>
</dbReference>
<dbReference type="Proteomes" id="UP000526625">
    <property type="component" value="Unassembled WGS sequence"/>
</dbReference>
<dbReference type="InterPro" id="IPR003439">
    <property type="entry name" value="ABC_transporter-like_ATP-bd"/>
</dbReference>
<dbReference type="InterPro" id="IPR059206">
    <property type="entry name" value="Sll1717-like"/>
</dbReference>
<name>A0A6P1C905_RHITR</name>
<accession>A0A6P1C905</accession>
<comment type="caution">
    <text evidence="3">The sequence shown here is derived from an EMBL/GenBank/DDBJ whole genome shotgun (WGS) entry which is preliminary data.</text>
</comment>
<keyword evidence="3" id="KW-0067">ATP-binding</keyword>
<evidence type="ECO:0000313" key="2">
    <source>
        <dbReference type="EMBL" id="MBB6491294.1"/>
    </source>
</evidence>
<dbReference type="Pfam" id="PF00005">
    <property type="entry name" value="ABC_tran"/>
    <property type="match status" value="1"/>
</dbReference>
<dbReference type="Gene3D" id="3.40.50.300">
    <property type="entry name" value="P-loop containing nucleotide triphosphate hydrolases"/>
    <property type="match status" value="1"/>
</dbReference>
<evidence type="ECO:0000313" key="4">
    <source>
        <dbReference type="Proteomes" id="UP000471190"/>
    </source>
</evidence>
<dbReference type="EMBL" id="JAADZA010000021">
    <property type="protein sequence ID" value="NEV12951.1"/>
    <property type="molecule type" value="Genomic_DNA"/>
</dbReference>
<organism evidence="3 4">
    <name type="scientific">Rhizobium tropici</name>
    <dbReference type="NCBI Taxonomy" id="398"/>
    <lineage>
        <taxon>Bacteria</taxon>
        <taxon>Pseudomonadati</taxon>
        <taxon>Pseudomonadota</taxon>
        <taxon>Alphaproteobacteria</taxon>
        <taxon>Hyphomicrobiales</taxon>
        <taxon>Rhizobiaceae</taxon>
        <taxon>Rhizobium/Agrobacterium group</taxon>
        <taxon>Rhizobium</taxon>
    </lineage>
</organism>
<gene>
    <name evidence="2" type="ORF">GGD45_001691</name>
    <name evidence="3" type="ORF">GXW80_18330</name>
</gene>
<keyword evidence="3" id="KW-0547">Nucleotide-binding</keyword>
<protein>
    <submittedName>
        <fullName evidence="3">ATP-binding cassette domain-containing protein</fullName>
    </submittedName>
    <submittedName>
        <fullName evidence="2">Energy-coupling factor transporter ATP-binding protein EcfA2</fullName>
    </submittedName>
</protein>
<evidence type="ECO:0000313" key="3">
    <source>
        <dbReference type="EMBL" id="NEV12951.1"/>
    </source>
</evidence>
<dbReference type="InterPro" id="IPR027417">
    <property type="entry name" value="P-loop_NTPase"/>
</dbReference>
<dbReference type="RefSeq" id="WP_015341355.1">
    <property type="nucleotide sequence ID" value="NZ_JAADZA010000021.1"/>
</dbReference>
<evidence type="ECO:0000313" key="5">
    <source>
        <dbReference type="Proteomes" id="UP000526625"/>
    </source>
</evidence>
<dbReference type="NCBIfam" id="NF047389">
    <property type="entry name" value="ATPase_Sll1717"/>
    <property type="match status" value="1"/>
</dbReference>
<evidence type="ECO:0000259" key="1">
    <source>
        <dbReference type="Pfam" id="PF00005"/>
    </source>
</evidence>